<sequence>MCRTGMDRLGSGTRCPRYLVAPASLDRHLPCPLKTTTTASTAFYHHHHHRLHSRKGHNAKTKMHGRPWTLRRPARRGMWPIRLRPTLACGWTHFNAGSVCRLGSFRNGVGLVLLVLSWFLVVVVRPFCSLPSAPTAVASRRQGTPRPQALCVALSTPTSRRALHTLFTADHHFKSLACSRANKTCRMCPSHRRDPKKPYIVCI</sequence>
<evidence type="ECO:0000313" key="3">
    <source>
        <dbReference type="Proteomes" id="UP001222325"/>
    </source>
</evidence>
<keyword evidence="3" id="KW-1185">Reference proteome</keyword>
<evidence type="ECO:0000256" key="1">
    <source>
        <dbReference type="SAM" id="Phobius"/>
    </source>
</evidence>
<gene>
    <name evidence="2" type="ORF">B0H15DRAFT_363652</name>
</gene>
<comment type="caution">
    <text evidence="2">The sequence shown here is derived from an EMBL/GenBank/DDBJ whole genome shotgun (WGS) entry which is preliminary data.</text>
</comment>
<evidence type="ECO:0000313" key="2">
    <source>
        <dbReference type="EMBL" id="KAJ7085675.1"/>
    </source>
</evidence>
<dbReference type="EMBL" id="JARJCN010000033">
    <property type="protein sequence ID" value="KAJ7085675.1"/>
    <property type="molecule type" value="Genomic_DNA"/>
</dbReference>
<protein>
    <submittedName>
        <fullName evidence="2">Uncharacterized protein</fullName>
    </submittedName>
</protein>
<organism evidence="2 3">
    <name type="scientific">Mycena belliarum</name>
    <dbReference type="NCBI Taxonomy" id="1033014"/>
    <lineage>
        <taxon>Eukaryota</taxon>
        <taxon>Fungi</taxon>
        <taxon>Dikarya</taxon>
        <taxon>Basidiomycota</taxon>
        <taxon>Agaricomycotina</taxon>
        <taxon>Agaricomycetes</taxon>
        <taxon>Agaricomycetidae</taxon>
        <taxon>Agaricales</taxon>
        <taxon>Marasmiineae</taxon>
        <taxon>Mycenaceae</taxon>
        <taxon>Mycena</taxon>
    </lineage>
</organism>
<keyword evidence="1" id="KW-0472">Membrane</keyword>
<dbReference type="AlphaFoldDB" id="A0AAD6U0M1"/>
<feature type="transmembrane region" description="Helical" evidence="1">
    <location>
        <begin position="108"/>
        <end position="127"/>
    </location>
</feature>
<keyword evidence="1" id="KW-0812">Transmembrane</keyword>
<proteinExistence type="predicted"/>
<reference evidence="2" key="1">
    <citation type="submission" date="2023-03" db="EMBL/GenBank/DDBJ databases">
        <title>Massive genome expansion in bonnet fungi (Mycena s.s.) driven by repeated elements and novel gene families across ecological guilds.</title>
        <authorList>
            <consortium name="Lawrence Berkeley National Laboratory"/>
            <person name="Harder C.B."/>
            <person name="Miyauchi S."/>
            <person name="Viragh M."/>
            <person name="Kuo A."/>
            <person name="Thoen E."/>
            <person name="Andreopoulos B."/>
            <person name="Lu D."/>
            <person name="Skrede I."/>
            <person name="Drula E."/>
            <person name="Henrissat B."/>
            <person name="Morin E."/>
            <person name="Kohler A."/>
            <person name="Barry K."/>
            <person name="LaButti K."/>
            <person name="Morin E."/>
            <person name="Salamov A."/>
            <person name="Lipzen A."/>
            <person name="Mereny Z."/>
            <person name="Hegedus B."/>
            <person name="Baldrian P."/>
            <person name="Stursova M."/>
            <person name="Weitz H."/>
            <person name="Taylor A."/>
            <person name="Grigoriev I.V."/>
            <person name="Nagy L.G."/>
            <person name="Martin F."/>
            <person name="Kauserud H."/>
        </authorList>
    </citation>
    <scope>NUCLEOTIDE SEQUENCE</scope>
    <source>
        <strain evidence="2">CBHHK173m</strain>
    </source>
</reference>
<keyword evidence="1" id="KW-1133">Transmembrane helix</keyword>
<accession>A0AAD6U0M1</accession>
<dbReference type="Proteomes" id="UP001222325">
    <property type="component" value="Unassembled WGS sequence"/>
</dbReference>
<name>A0AAD6U0M1_9AGAR</name>